<comment type="caution">
    <text evidence="1">The sequence shown here is derived from an EMBL/GenBank/DDBJ whole genome shotgun (WGS) entry which is preliminary data.</text>
</comment>
<dbReference type="EMBL" id="JALLBG020000267">
    <property type="protein sequence ID" value="KAL3757401.1"/>
    <property type="molecule type" value="Genomic_DNA"/>
</dbReference>
<proteinExistence type="predicted"/>
<protein>
    <submittedName>
        <fullName evidence="1">Uncharacterized protein</fullName>
    </submittedName>
</protein>
<keyword evidence="2" id="KW-1185">Reference proteome</keyword>
<accession>A0ABD3M5U0</accession>
<evidence type="ECO:0000313" key="1">
    <source>
        <dbReference type="EMBL" id="KAL3757401.1"/>
    </source>
</evidence>
<dbReference type="AlphaFoldDB" id="A0ABD3M5U0"/>
<reference evidence="1 2" key="1">
    <citation type="submission" date="2024-10" db="EMBL/GenBank/DDBJ databases">
        <title>Updated reference genomes for cyclostephanoid diatoms.</title>
        <authorList>
            <person name="Roberts W.R."/>
            <person name="Alverson A.J."/>
        </authorList>
    </citation>
    <scope>NUCLEOTIDE SEQUENCE [LARGE SCALE GENOMIC DNA]</scope>
    <source>
        <strain evidence="1 2">AJA232-27</strain>
    </source>
</reference>
<sequence>MSDVSIVLVGCGAPLKSMGWYHATQILHKDCNIECEILQFRHVFGGVGRDEIGLDACHLCHQLWS</sequence>
<organism evidence="1 2">
    <name type="scientific">Discostella pseudostelligera</name>
    <dbReference type="NCBI Taxonomy" id="259834"/>
    <lineage>
        <taxon>Eukaryota</taxon>
        <taxon>Sar</taxon>
        <taxon>Stramenopiles</taxon>
        <taxon>Ochrophyta</taxon>
        <taxon>Bacillariophyta</taxon>
        <taxon>Coscinodiscophyceae</taxon>
        <taxon>Thalassiosirophycidae</taxon>
        <taxon>Stephanodiscales</taxon>
        <taxon>Stephanodiscaceae</taxon>
        <taxon>Discostella</taxon>
    </lineage>
</organism>
<dbReference type="Proteomes" id="UP001530293">
    <property type="component" value="Unassembled WGS sequence"/>
</dbReference>
<gene>
    <name evidence="1" type="ORF">ACHAWU_006354</name>
</gene>
<name>A0ABD3M5U0_9STRA</name>
<evidence type="ECO:0000313" key="2">
    <source>
        <dbReference type="Proteomes" id="UP001530293"/>
    </source>
</evidence>